<dbReference type="AlphaFoldDB" id="A0A167Q3K8"/>
<proteinExistence type="predicted"/>
<dbReference type="EMBL" id="KV440973">
    <property type="protein sequence ID" value="OAD79016.1"/>
    <property type="molecule type" value="Genomic_DNA"/>
</dbReference>
<name>A0A167Q3K8_PHYB8</name>
<dbReference type="Proteomes" id="UP000077315">
    <property type="component" value="Unassembled WGS sequence"/>
</dbReference>
<dbReference type="VEuPathDB" id="FungiDB:PHYBLDRAFT_62215"/>
<dbReference type="OrthoDB" id="2285175at2759"/>
<dbReference type="RefSeq" id="XP_018297056.1">
    <property type="nucleotide sequence ID" value="XM_018440933.1"/>
</dbReference>
<protein>
    <recommendedName>
        <fullName evidence="3">Reverse transcriptase zinc-binding domain-containing protein</fullName>
    </recommendedName>
</protein>
<accession>A0A167Q3K8</accession>
<dbReference type="STRING" id="763407.A0A167Q3K8"/>
<reference evidence="2" key="1">
    <citation type="submission" date="2015-06" db="EMBL/GenBank/DDBJ databases">
        <title>Expansion of signal transduction pathways in fungi by whole-genome duplication.</title>
        <authorList>
            <consortium name="DOE Joint Genome Institute"/>
            <person name="Corrochano L.M."/>
            <person name="Kuo A."/>
            <person name="Marcet-Houben M."/>
            <person name="Polaino S."/>
            <person name="Salamov A."/>
            <person name="Villalobos J.M."/>
            <person name="Alvarez M.I."/>
            <person name="Avalos J."/>
            <person name="Benito E.P."/>
            <person name="Benoit I."/>
            <person name="Burger G."/>
            <person name="Camino L.P."/>
            <person name="Canovas D."/>
            <person name="Cerda-Olmedo E."/>
            <person name="Cheng J.-F."/>
            <person name="Dominguez A."/>
            <person name="Elias M."/>
            <person name="Eslava A.P."/>
            <person name="Glaser F."/>
            <person name="Grimwood J."/>
            <person name="Gutierrez G."/>
            <person name="Heitman J."/>
            <person name="Henrissat B."/>
            <person name="Iturriaga E.A."/>
            <person name="Lang B.F."/>
            <person name="Lavin J.L."/>
            <person name="Lee S."/>
            <person name="Li W."/>
            <person name="Lindquist E."/>
            <person name="Lopez-Garcia S."/>
            <person name="Luque E.M."/>
            <person name="Marcos A.T."/>
            <person name="Martin J."/>
            <person name="McCluskey K."/>
            <person name="Medina H.R."/>
            <person name="Miralles-Duran A."/>
            <person name="Miyazaki A."/>
            <person name="Munoz-Torres E."/>
            <person name="Oguiza J.A."/>
            <person name="Ohm R."/>
            <person name="Olmedo M."/>
            <person name="Orejas M."/>
            <person name="Ortiz-Castellanos L."/>
            <person name="Pisabarro A.G."/>
            <person name="Rodriguez-Romero J."/>
            <person name="Ruiz-Herrera J."/>
            <person name="Ruiz-Vazquez R."/>
            <person name="Sanz C."/>
            <person name="Schackwitz W."/>
            <person name="Schmutz J."/>
            <person name="Shahriari M."/>
            <person name="Shelest E."/>
            <person name="Silva-Franco F."/>
            <person name="Soanes D."/>
            <person name="Syed K."/>
            <person name="Tagua V.G."/>
            <person name="Talbot N.J."/>
            <person name="Thon M."/>
            <person name="De vries R.P."/>
            <person name="Wiebenga A."/>
            <person name="Yadav J.S."/>
            <person name="Braun E.L."/>
            <person name="Baker S."/>
            <person name="Garre V."/>
            <person name="Horwitz B."/>
            <person name="Torres-Martinez S."/>
            <person name="Idnurm A."/>
            <person name="Herrera-Estrella A."/>
            <person name="Gabaldon T."/>
            <person name="Grigoriev I.V."/>
        </authorList>
    </citation>
    <scope>NUCLEOTIDE SEQUENCE [LARGE SCALE GENOMIC DNA]</scope>
    <source>
        <strain evidence="2">NRRL 1555(-)</strain>
    </source>
</reference>
<dbReference type="InParanoid" id="A0A167Q3K8"/>
<gene>
    <name evidence="1" type="ORF">PHYBLDRAFT_62215</name>
</gene>
<dbReference type="GeneID" id="29001839"/>
<sequence length="172" mass="19695">MQVLIQACRPVLGVDPILFLPASRMERGRLIRWRMGWLPGKTKECPCGSDHTSRRHLLDCPLVPVALFEQLPQPDQDQIHRIDFAITSLPLSSQEPRPAYWIPLLTILWHIDIICNPDGDYSHETEHDFKKLNITSFSITIQTINTNATAQYTEFNAAKGGYEFAIFSDYIK</sequence>
<evidence type="ECO:0000313" key="2">
    <source>
        <dbReference type="Proteomes" id="UP000077315"/>
    </source>
</evidence>
<evidence type="ECO:0000313" key="1">
    <source>
        <dbReference type="EMBL" id="OAD79016.1"/>
    </source>
</evidence>
<evidence type="ECO:0008006" key="3">
    <source>
        <dbReference type="Google" id="ProtNLM"/>
    </source>
</evidence>
<organism evidence="1 2">
    <name type="scientific">Phycomyces blakesleeanus (strain ATCC 8743b / DSM 1359 / FGSC 10004 / NBRC 33097 / NRRL 1555)</name>
    <dbReference type="NCBI Taxonomy" id="763407"/>
    <lineage>
        <taxon>Eukaryota</taxon>
        <taxon>Fungi</taxon>
        <taxon>Fungi incertae sedis</taxon>
        <taxon>Mucoromycota</taxon>
        <taxon>Mucoromycotina</taxon>
        <taxon>Mucoromycetes</taxon>
        <taxon>Mucorales</taxon>
        <taxon>Phycomycetaceae</taxon>
        <taxon>Phycomyces</taxon>
    </lineage>
</organism>
<keyword evidence="2" id="KW-1185">Reference proteome</keyword>